<keyword evidence="5" id="KW-0472">Membrane</keyword>
<feature type="chain" id="PRO_5046587952" evidence="7">
    <location>
        <begin position="22"/>
        <end position="1190"/>
    </location>
</feature>
<evidence type="ECO:0000259" key="8">
    <source>
        <dbReference type="PROSITE" id="PS50093"/>
    </source>
</evidence>
<dbReference type="InterPro" id="IPR026444">
    <property type="entry name" value="Secre_tail"/>
</dbReference>
<name>A0ABT8LGB7_9BACT</name>
<evidence type="ECO:0000313" key="9">
    <source>
        <dbReference type="EMBL" id="MDN5215972.1"/>
    </source>
</evidence>
<feature type="compositionally biased region" description="Polar residues" evidence="6">
    <location>
        <begin position="548"/>
        <end position="566"/>
    </location>
</feature>
<dbReference type="CDD" id="cd00146">
    <property type="entry name" value="PKD"/>
    <property type="match status" value="7"/>
</dbReference>
<sequence>MKRIKTVLIVLGILYSTQLFGQCPNLSIDLPDTVCLGENLTIVNSSTANAYAWDFCVGDLSLDPVGSDLSSVANVSGSRGITQVYDGSNWFVFITSKNNNRLIRLDLGNSLSNNPAAPVNLGNLGILNNPEPIKFIQEGSTWYGLVHNGGTGSLILLDFGTNLTSVPTATQILTGVGGTSSNMDLGVDNGNIIVLVSNFSTNNVTQINFGNSLTNTPGGGDIRTTNSFPGSSGLIDIDIQQVCGIWYGLAVALNNGRIFRLNFGNDLFSEPAVEDVTGGLPSGELPHRASFAVEGEMKYAFVAAFSGKLIRLNFGDSFDNFPEKDDLTNFGIMSNLRSFSIDRGNSEWVGFALNNSSSALYRISFPNSCTASIPESNAAEPAGVNYSGSGKHYISLTGIDTDGNVNTILDSVYVRESATPAFSANLTCFGENTAFTDLSIATETNITDWLWDFDDPTTGANNSSALQNPVHTFSAVGNYNVNLMVTDDCGQTSDVTIEVKIVSELDLQPDFSTPALLCSNDFLSFTDASTFTDDSPTAWSWNFGDPSSGDNTSTLQNPEHQYSNPGNYDVELRVTGISGCEKTIIKQITILEGPSVDYTFTDDCLNNSITFTNNSSGLDITGYSWDFGDGATSNLVNPTHTFGSAGDYTIMLTVDNALGCSVTNTQTITIHALPEVAFINELACSNGSTQFFDQTTVADANITAWAWDFGDGNTSSEKDPVHTYESDGPFLVSLTTTSNFGCVATLEKTVDVIVGPTVDFDINQVCLGEATRFEDLSETSDGTAITSWFWEIDGQVFTEQNPETTFSAPGTYTASLTVTSATFCTASITKDVVINPLPVADFSVENVCVGDVVRFSDESIVTGDDIAEYSWDFDGLGSSSDANPVFTFENTGNYNIGLTITTVTGCLSTVNKTITVLDSPEAAFTTDVSQGPPPLTVNFQNNSTGGDSNDWNFGNGETSSVAHPIVTFADLGVFETRLVVSTAAGCRDTVTQTINVVEPLMDLALEGMTTLTQDGETQVSLDIRNNGTLFVDKIQVKLQIGPEATVNQTITQTVAPGQLMVYPLTVSVTNRPTTPYLCATLTPLETPFADHNLANNTFCINLEEKASIIKPFPNPSDHLVTVGVILQESQKVIITMHNAVGQPVIEKEFPNAPEGLNQFQLDVSGVSDGLYWLKLQYGGSGDVFRMFVDK</sequence>
<keyword evidence="10" id="KW-1185">Reference proteome</keyword>
<gene>
    <name evidence="9" type="ORF">QQ020_28095</name>
</gene>
<feature type="domain" description="PKD" evidence="8">
    <location>
        <begin position="535"/>
        <end position="590"/>
    </location>
</feature>
<comment type="subcellular location">
    <subcellularLocation>
        <location evidence="1">Membrane</location>
        <topology evidence="1">Multi-pass membrane protein</topology>
    </subcellularLocation>
</comment>
<dbReference type="PANTHER" id="PTHR46730">
    <property type="entry name" value="POLYCYSTIN-1"/>
    <property type="match status" value="1"/>
</dbReference>
<dbReference type="EMBL" id="JAUJEB010000007">
    <property type="protein sequence ID" value="MDN5215972.1"/>
    <property type="molecule type" value="Genomic_DNA"/>
</dbReference>
<reference evidence="9" key="1">
    <citation type="submission" date="2023-06" db="EMBL/GenBank/DDBJ databases">
        <title>Genomic of Agaribacillus aureum.</title>
        <authorList>
            <person name="Wang G."/>
        </authorList>
    </citation>
    <scope>NUCLEOTIDE SEQUENCE</scope>
    <source>
        <strain evidence="9">BMA12</strain>
    </source>
</reference>
<feature type="domain" description="PKD" evidence="8">
    <location>
        <begin position="608"/>
        <end position="670"/>
    </location>
</feature>
<feature type="domain" description="PKD" evidence="8">
    <location>
        <begin position="951"/>
        <end position="1003"/>
    </location>
</feature>
<comment type="caution">
    <text evidence="9">The sequence shown here is derived from an EMBL/GenBank/DDBJ whole genome shotgun (WGS) entry which is preliminary data.</text>
</comment>
<evidence type="ECO:0000313" key="10">
    <source>
        <dbReference type="Proteomes" id="UP001172083"/>
    </source>
</evidence>
<dbReference type="Gene3D" id="2.60.40.10">
    <property type="entry name" value="Immunoglobulins"/>
    <property type="match status" value="7"/>
</dbReference>
<feature type="domain" description="PKD" evidence="8">
    <location>
        <begin position="692"/>
        <end position="754"/>
    </location>
</feature>
<dbReference type="Pfam" id="PF18911">
    <property type="entry name" value="PKD_4"/>
    <property type="match status" value="6"/>
</dbReference>
<accession>A0ABT8LGB7</accession>
<evidence type="ECO:0000256" key="7">
    <source>
        <dbReference type="SAM" id="SignalP"/>
    </source>
</evidence>
<dbReference type="InterPro" id="IPR013783">
    <property type="entry name" value="Ig-like_fold"/>
</dbReference>
<dbReference type="InterPro" id="IPR022409">
    <property type="entry name" value="PKD/Chitinase_dom"/>
</dbReference>
<evidence type="ECO:0000256" key="5">
    <source>
        <dbReference type="ARBA" id="ARBA00023136"/>
    </source>
</evidence>
<feature type="domain" description="PKD" evidence="8">
    <location>
        <begin position="776"/>
        <end position="834"/>
    </location>
</feature>
<dbReference type="SMART" id="SM00089">
    <property type="entry name" value="PKD"/>
    <property type="match status" value="7"/>
</dbReference>
<dbReference type="Pfam" id="PF18962">
    <property type="entry name" value="Por_Secre_tail"/>
    <property type="match status" value="1"/>
</dbReference>
<dbReference type="PROSITE" id="PS50093">
    <property type="entry name" value="PKD"/>
    <property type="match status" value="7"/>
</dbReference>
<feature type="signal peptide" evidence="7">
    <location>
        <begin position="1"/>
        <end position="21"/>
    </location>
</feature>
<dbReference type="PANTHER" id="PTHR46730:SF1">
    <property type="entry name" value="PLAT DOMAIN-CONTAINING PROTEIN"/>
    <property type="match status" value="1"/>
</dbReference>
<feature type="region of interest" description="Disordered" evidence="6">
    <location>
        <begin position="542"/>
        <end position="566"/>
    </location>
</feature>
<keyword evidence="2" id="KW-0812">Transmembrane</keyword>
<protein>
    <submittedName>
        <fullName evidence="9">PKD domain-containing protein</fullName>
    </submittedName>
</protein>
<feature type="domain" description="PKD" evidence="8">
    <location>
        <begin position="862"/>
        <end position="916"/>
    </location>
</feature>
<keyword evidence="3" id="KW-0677">Repeat</keyword>
<keyword evidence="4" id="KW-1133">Transmembrane helix</keyword>
<keyword evidence="7" id="KW-0732">Signal</keyword>
<dbReference type="InterPro" id="IPR000601">
    <property type="entry name" value="PKD_dom"/>
</dbReference>
<dbReference type="Proteomes" id="UP001172083">
    <property type="component" value="Unassembled WGS sequence"/>
</dbReference>
<organism evidence="9 10">
    <name type="scientific">Agaribacillus aureus</name>
    <dbReference type="NCBI Taxonomy" id="3051825"/>
    <lineage>
        <taxon>Bacteria</taxon>
        <taxon>Pseudomonadati</taxon>
        <taxon>Bacteroidota</taxon>
        <taxon>Cytophagia</taxon>
        <taxon>Cytophagales</taxon>
        <taxon>Splendidivirgaceae</taxon>
        <taxon>Agaribacillus</taxon>
    </lineage>
</organism>
<dbReference type="InterPro" id="IPR035986">
    <property type="entry name" value="PKD_dom_sf"/>
</dbReference>
<feature type="domain" description="PKD" evidence="8">
    <location>
        <begin position="449"/>
        <end position="499"/>
    </location>
</feature>
<evidence type="ECO:0000256" key="2">
    <source>
        <dbReference type="ARBA" id="ARBA00022692"/>
    </source>
</evidence>
<proteinExistence type="predicted"/>
<dbReference type="RefSeq" id="WP_346761307.1">
    <property type="nucleotide sequence ID" value="NZ_JAUJEB010000007.1"/>
</dbReference>
<evidence type="ECO:0000256" key="4">
    <source>
        <dbReference type="ARBA" id="ARBA00022989"/>
    </source>
</evidence>
<evidence type="ECO:0000256" key="6">
    <source>
        <dbReference type="SAM" id="MobiDB-lite"/>
    </source>
</evidence>
<evidence type="ECO:0000256" key="1">
    <source>
        <dbReference type="ARBA" id="ARBA00004141"/>
    </source>
</evidence>
<dbReference type="NCBIfam" id="TIGR04183">
    <property type="entry name" value="Por_Secre_tail"/>
    <property type="match status" value="1"/>
</dbReference>
<evidence type="ECO:0000256" key="3">
    <source>
        <dbReference type="ARBA" id="ARBA00022737"/>
    </source>
</evidence>
<dbReference type="SUPFAM" id="SSF49299">
    <property type="entry name" value="PKD domain"/>
    <property type="match status" value="7"/>
</dbReference>